<dbReference type="KEGG" id="ppai:E1956_14055"/>
<evidence type="ECO:0000313" key="3">
    <source>
        <dbReference type="Proteomes" id="UP000295727"/>
    </source>
</evidence>
<gene>
    <name evidence="2" type="ORF">E1956_14055</name>
</gene>
<accession>A0A4P7CSV2</accession>
<name>A0A4P7CSV2_9BURK</name>
<dbReference type="EMBL" id="CP038148">
    <property type="protein sequence ID" value="QBQ98187.1"/>
    <property type="molecule type" value="Genomic_DNA"/>
</dbReference>
<organism evidence="2 3">
    <name type="scientific">Paraburkholderia pallida</name>
    <dbReference type="NCBI Taxonomy" id="2547399"/>
    <lineage>
        <taxon>Bacteria</taxon>
        <taxon>Pseudomonadati</taxon>
        <taxon>Pseudomonadota</taxon>
        <taxon>Betaproteobacteria</taxon>
        <taxon>Burkholderiales</taxon>
        <taxon>Burkholderiaceae</taxon>
        <taxon>Paraburkholderia</taxon>
    </lineage>
</organism>
<keyword evidence="3" id="KW-1185">Reference proteome</keyword>
<reference evidence="2 3" key="1">
    <citation type="submission" date="2019-03" db="EMBL/GenBank/DDBJ databases">
        <title>Paraburkholderia sp. 7MH5, isolated from subtropical forest soil.</title>
        <authorList>
            <person name="Gao Z.-H."/>
            <person name="Qiu L.-H."/>
        </authorList>
    </citation>
    <scope>NUCLEOTIDE SEQUENCE [LARGE SCALE GENOMIC DNA]</scope>
    <source>
        <strain evidence="2 3">7MH5</strain>
    </source>
</reference>
<sequence length="67" mass="7411">MTKRLPVSDLEIAREHRLGRYSGSAADAITNPAMRICLTNLAEMRKKREQPADQPLDGKCRAAGDSE</sequence>
<feature type="region of interest" description="Disordered" evidence="1">
    <location>
        <begin position="46"/>
        <end position="67"/>
    </location>
</feature>
<protein>
    <submittedName>
        <fullName evidence="2">Uncharacterized protein</fullName>
    </submittedName>
</protein>
<dbReference type="AlphaFoldDB" id="A0A4P7CSV2"/>
<proteinExistence type="predicted"/>
<dbReference type="Proteomes" id="UP000295727">
    <property type="component" value="Chromosome 1"/>
</dbReference>
<dbReference type="OrthoDB" id="9112824at2"/>
<evidence type="ECO:0000313" key="2">
    <source>
        <dbReference type="EMBL" id="QBQ98187.1"/>
    </source>
</evidence>
<dbReference type="RefSeq" id="WP_134749775.1">
    <property type="nucleotide sequence ID" value="NZ_CP038148.1"/>
</dbReference>
<evidence type="ECO:0000256" key="1">
    <source>
        <dbReference type="SAM" id="MobiDB-lite"/>
    </source>
</evidence>